<comment type="cofactor">
    <cofactor evidence="1">
        <name>pyridoxal 5'-phosphate</name>
        <dbReference type="ChEBI" id="CHEBI:597326"/>
    </cofactor>
</comment>
<evidence type="ECO:0000313" key="5">
    <source>
        <dbReference type="Proteomes" id="UP001589890"/>
    </source>
</evidence>
<dbReference type="SUPFAM" id="SSF53383">
    <property type="entry name" value="PLP-dependent transferases"/>
    <property type="match status" value="1"/>
</dbReference>
<keyword evidence="4" id="KW-0808">Transferase</keyword>
<proteinExistence type="inferred from homology"/>
<keyword evidence="2" id="KW-0663">Pyridoxal phosphate</keyword>
<evidence type="ECO:0000256" key="2">
    <source>
        <dbReference type="ARBA" id="ARBA00022898"/>
    </source>
</evidence>
<dbReference type="InterPro" id="IPR018319">
    <property type="entry name" value="SelA-like"/>
</dbReference>
<evidence type="ECO:0000313" key="4">
    <source>
        <dbReference type="EMBL" id="MFC0624139.1"/>
    </source>
</evidence>
<protein>
    <submittedName>
        <fullName evidence="4">Aminotransferase class V-fold PLP-dependent enzyme</fullName>
    </submittedName>
</protein>
<keyword evidence="4" id="KW-0032">Aminotransferase</keyword>
<accession>A0ABV6QHL8</accession>
<dbReference type="InterPro" id="IPR015424">
    <property type="entry name" value="PyrdxlP-dep_Trfase"/>
</dbReference>
<sequence>MGIHKQLGVANAINASGTATPLGVSRSSPAVAAAVAAALPEFFVMEELADLASASIAKATGAEAGAVVHCTAAATTIAIAAAMAGTDPARVAALPDTTCLPNQVVLPAGHAVDYGQSNLQAVRLAGAQVVLAGSAERCSPDDLAEALASPDVACLSLVSSRLVQPGEPVDLAEAVRAAHRRGVPAIIDGAAQFPRIGELLATGADAVLISGQKYLGSPTAGLVVGAREFVAAVRAQNSGIGRGMKPTKEAIVGVLAALDEWQAADHDAWIATEAAKVEAFARKASGLPGIEARLWPDPAGLPVTRAVLTVDDPAGLAARLRAGDPPIYVMVRPDSLVLELVSLTDDEVTTILDRLVD</sequence>
<dbReference type="Pfam" id="PF03841">
    <property type="entry name" value="SelA"/>
    <property type="match status" value="1"/>
</dbReference>
<organism evidence="4 5">
    <name type="scientific">Kribbella deserti</name>
    <dbReference type="NCBI Taxonomy" id="1926257"/>
    <lineage>
        <taxon>Bacteria</taxon>
        <taxon>Bacillati</taxon>
        <taxon>Actinomycetota</taxon>
        <taxon>Actinomycetes</taxon>
        <taxon>Propionibacteriales</taxon>
        <taxon>Kribbellaceae</taxon>
        <taxon>Kribbella</taxon>
    </lineage>
</organism>
<dbReference type="Proteomes" id="UP001589890">
    <property type="component" value="Unassembled WGS sequence"/>
</dbReference>
<evidence type="ECO:0000256" key="1">
    <source>
        <dbReference type="ARBA" id="ARBA00001933"/>
    </source>
</evidence>
<reference evidence="4 5" key="1">
    <citation type="submission" date="2024-09" db="EMBL/GenBank/DDBJ databases">
        <authorList>
            <person name="Sun Q."/>
            <person name="Mori K."/>
        </authorList>
    </citation>
    <scope>NUCLEOTIDE SEQUENCE [LARGE SCALE GENOMIC DNA]</scope>
    <source>
        <strain evidence="4 5">CGMCC 1.15906</strain>
    </source>
</reference>
<comment type="similarity">
    <text evidence="3">Belongs to the SelA family.</text>
</comment>
<gene>
    <name evidence="4" type="ORF">ACFFGN_08695</name>
</gene>
<comment type="caution">
    <text evidence="4">The sequence shown here is derived from an EMBL/GenBank/DDBJ whole genome shotgun (WGS) entry which is preliminary data.</text>
</comment>
<evidence type="ECO:0000256" key="3">
    <source>
        <dbReference type="ARBA" id="ARBA00044507"/>
    </source>
</evidence>
<dbReference type="GO" id="GO:0008483">
    <property type="term" value="F:transaminase activity"/>
    <property type="evidence" value="ECO:0007669"/>
    <property type="project" value="UniProtKB-KW"/>
</dbReference>
<dbReference type="RefSeq" id="WP_380044984.1">
    <property type="nucleotide sequence ID" value="NZ_JBHLTC010000009.1"/>
</dbReference>
<keyword evidence="5" id="KW-1185">Reference proteome</keyword>
<name>A0ABV6QHL8_9ACTN</name>
<dbReference type="Gene3D" id="3.40.640.10">
    <property type="entry name" value="Type I PLP-dependent aspartate aminotransferase-like (Major domain)"/>
    <property type="match status" value="1"/>
</dbReference>
<dbReference type="EMBL" id="JBHLTC010000009">
    <property type="protein sequence ID" value="MFC0624139.1"/>
    <property type="molecule type" value="Genomic_DNA"/>
</dbReference>
<dbReference type="PANTHER" id="PTHR32328">
    <property type="entry name" value="L-SERYL-TRNA(SEC) SELENIUM TRANSFERASE"/>
    <property type="match status" value="1"/>
</dbReference>
<dbReference type="InterPro" id="IPR015421">
    <property type="entry name" value="PyrdxlP-dep_Trfase_major"/>
</dbReference>
<dbReference type="PANTHER" id="PTHR32328:SF0">
    <property type="entry name" value="L-SERYL-TRNA(SEC) SELENIUM TRANSFERASE"/>
    <property type="match status" value="1"/>
</dbReference>